<comment type="caution">
    <text evidence="1">The sequence shown here is derived from an EMBL/GenBank/DDBJ whole genome shotgun (WGS) entry which is preliminary data.</text>
</comment>
<sequence length="129" mass="15212">MMIDAQLWQEYSDPYFKFIRSPSCHQFAIITAWNPASQWQSKQQNERNNRYLVQEFSHTYFVEVLVGDESFGWAEESFAVDIDELQALELGRKYQQNAIYYVDGNELFLLSCLADGAKVSLGEWEYRCR</sequence>
<accession>A0A837G845</accession>
<evidence type="ECO:0000313" key="1">
    <source>
        <dbReference type="EMBL" id="KJY75346.1"/>
    </source>
</evidence>
<name>A0A837G845_9VIBR</name>
<protein>
    <submittedName>
        <fullName evidence="1">Uncharacterized protein</fullName>
    </submittedName>
</protein>
<reference evidence="1" key="1">
    <citation type="journal article" date="2015" name="BMC Genomics">
        <title>Genome mining reveals unlocked bioactive potential of marine Gram-negative bacteria.</title>
        <authorList>
            <person name="Machado H."/>
            <person name="Sonnenschein E.C."/>
            <person name="Melchiorsen J."/>
            <person name="Gram L."/>
        </authorList>
    </citation>
    <scope>NUCLEOTIDE SEQUENCE</scope>
    <source>
        <strain evidence="1">S2052</strain>
    </source>
</reference>
<dbReference type="RefSeq" id="WP_045985466.1">
    <property type="nucleotide sequence ID" value="NZ_CP063051.1"/>
</dbReference>
<proteinExistence type="predicted"/>
<organism evidence="1">
    <name type="scientific">Vibrio coralliilyticus</name>
    <dbReference type="NCBI Taxonomy" id="190893"/>
    <lineage>
        <taxon>Bacteria</taxon>
        <taxon>Pseudomonadati</taxon>
        <taxon>Pseudomonadota</taxon>
        <taxon>Gammaproteobacteria</taxon>
        <taxon>Vibrionales</taxon>
        <taxon>Vibrionaceae</taxon>
        <taxon>Vibrio</taxon>
    </lineage>
</organism>
<gene>
    <name evidence="1" type="ORF">TW71_07700</name>
</gene>
<dbReference type="AlphaFoldDB" id="A0A837G845"/>
<dbReference type="Pfam" id="PF11697">
    <property type="entry name" value="DUF3293"/>
    <property type="match status" value="1"/>
</dbReference>
<dbReference type="EMBL" id="JXXR01000007">
    <property type="protein sequence ID" value="KJY75346.1"/>
    <property type="molecule type" value="Genomic_DNA"/>
</dbReference>
<dbReference type="InterPro" id="IPR021710">
    <property type="entry name" value="DUF3293"/>
</dbReference>